<dbReference type="EMBL" id="LR586016">
    <property type="protein sequence ID" value="VIP03701.1"/>
    <property type="molecule type" value="Genomic_DNA"/>
</dbReference>
<dbReference type="KEGG" id="tim:GMBLW1_02590"/>
<organism evidence="6">
    <name type="scientific">Tuwongella immobilis</name>
    <dbReference type="NCBI Taxonomy" id="692036"/>
    <lineage>
        <taxon>Bacteria</taxon>
        <taxon>Pseudomonadati</taxon>
        <taxon>Planctomycetota</taxon>
        <taxon>Planctomycetia</taxon>
        <taxon>Gemmatales</taxon>
        <taxon>Gemmataceae</taxon>
        <taxon>Tuwongella</taxon>
    </lineage>
</organism>
<dbReference type="EMBL" id="LR593887">
    <property type="protein sequence ID" value="VTS04770.1"/>
    <property type="molecule type" value="Genomic_DNA"/>
</dbReference>
<evidence type="ECO:0000256" key="4">
    <source>
        <dbReference type="PROSITE-ProRule" id="PRU00335"/>
    </source>
</evidence>
<evidence type="ECO:0000256" key="1">
    <source>
        <dbReference type="ARBA" id="ARBA00023015"/>
    </source>
</evidence>
<keyword evidence="3" id="KW-0804">Transcription</keyword>
<proteinExistence type="predicted"/>
<evidence type="ECO:0000313" key="6">
    <source>
        <dbReference type="EMBL" id="VIP03701.1"/>
    </source>
</evidence>
<accession>A0A6C2YQU1</accession>
<dbReference type="Pfam" id="PF13305">
    <property type="entry name" value="TetR_C_33"/>
    <property type="match status" value="1"/>
</dbReference>
<evidence type="ECO:0000313" key="7">
    <source>
        <dbReference type="Proteomes" id="UP000464378"/>
    </source>
</evidence>
<feature type="domain" description="HTH tetR-type" evidence="5">
    <location>
        <begin position="11"/>
        <end position="71"/>
    </location>
</feature>
<dbReference type="InterPro" id="IPR050109">
    <property type="entry name" value="HTH-type_TetR-like_transc_reg"/>
</dbReference>
<dbReference type="InterPro" id="IPR009057">
    <property type="entry name" value="Homeodomain-like_sf"/>
</dbReference>
<dbReference type="SUPFAM" id="SSF48498">
    <property type="entry name" value="Tetracyclin repressor-like, C-terminal domain"/>
    <property type="match status" value="1"/>
</dbReference>
<dbReference type="GO" id="GO:0000976">
    <property type="term" value="F:transcription cis-regulatory region binding"/>
    <property type="evidence" value="ECO:0007669"/>
    <property type="project" value="TreeGrafter"/>
</dbReference>
<dbReference type="PRINTS" id="PR00455">
    <property type="entry name" value="HTHTETR"/>
</dbReference>
<dbReference type="SUPFAM" id="SSF46689">
    <property type="entry name" value="Homeodomain-like"/>
    <property type="match status" value="1"/>
</dbReference>
<dbReference type="GO" id="GO:0003700">
    <property type="term" value="F:DNA-binding transcription factor activity"/>
    <property type="evidence" value="ECO:0007669"/>
    <property type="project" value="TreeGrafter"/>
</dbReference>
<evidence type="ECO:0000259" key="5">
    <source>
        <dbReference type="PROSITE" id="PS50977"/>
    </source>
</evidence>
<keyword evidence="1" id="KW-0805">Transcription regulation</keyword>
<gene>
    <name evidence="6" type="ORF">GMBLW1_02590</name>
</gene>
<dbReference type="RefSeq" id="WP_162658863.1">
    <property type="nucleotide sequence ID" value="NZ_LR593887.1"/>
</dbReference>
<sequence>MTTTRREQVRNEVREKILTAAREILVAEGIDGLSMRKLASRIGYTATAIYFHFADKNAVIQALMDEDCLALVQSFSEATKVEDPVERLRLIGMCYVRFAIGNPNHYWVLAMIPYREFVIDANDPRRSDPSQDSYAFLRQSIEIAIQQGCFRPEYSDVEEIAQMLWATVHGIVSLHLTRGADPWFAWRDLETTANHLVTTVLRGMTTRD</sequence>
<dbReference type="AlphaFoldDB" id="A0A6C2YQU1"/>
<dbReference type="Gene3D" id="1.10.357.10">
    <property type="entry name" value="Tetracycline Repressor, domain 2"/>
    <property type="match status" value="1"/>
</dbReference>
<feature type="DNA-binding region" description="H-T-H motif" evidence="4">
    <location>
        <begin position="34"/>
        <end position="53"/>
    </location>
</feature>
<dbReference type="InterPro" id="IPR001647">
    <property type="entry name" value="HTH_TetR"/>
</dbReference>
<dbReference type="Pfam" id="PF00440">
    <property type="entry name" value="TetR_N"/>
    <property type="match status" value="1"/>
</dbReference>
<keyword evidence="2 4" id="KW-0238">DNA-binding</keyword>
<dbReference type="InterPro" id="IPR025996">
    <property type="entry name" value="MT1864/Rv1816-like_C"/>
</dbReference>
<dbReference type="Proteomes" id="UP000464378">
    <property type="component" value="Chromosome"/>
</dbReference>
<dbReference type="PROSITE" id="PS50977">
    <property type="entry name" value="HTH_TETR_2"/>
    <property type="match status" value="1"/>
</dbReference>
<dbReference type="PANTHER" id="PTHR30055:SF234">
    <property type="entry name" value="HTH-TYPE TRANSCRIPTIONAL REGULATOR BETI"/>
    <property type="match status" value="1"/>
</dbReference>
<dbReference type="InterPro" id="IPR036271">
    <property type="entry name" value="Tet_transcr_reg_TetR-rel_C_sf"/>
</dbReference>
<name>A0A6C2YQU1_9BACT</name>
<evidence type="ECO:0000256" key="2">
    <source>
        <dbReference type="ARBA" id="ARBA00023125"/>
    </source>
</evidence>
<dbReference type="PANTHER" id="PTHR30055">
    <property type="entry name" value="HTH-TYPE TRANSCRIPTIONAL REGULATOR RUTR"/>
    <property type="match status" value="1"/>
</dbReference>
<dbReference type="InParanoid" id="A0A6C2YQU1"/>
<reference evidence="6" key="1">
    <citation type="submission" date="2019-04" db="EMBL/GenBank/DDBJ databases">
        <authorList>
            <consortium name="Science for Life Laboratories"/>
        </authorList>
    </citation>
    <scope>NUCLEOTIDE SEQUENCE</scope>
    <source>
        <strain evidence="6">MBLW1</strain>
    </source>
</reference>
<evidence type="ECO:0000256" key="3">
    <source>
        <dbReference type="ARBA" id="ARBA00023163"/>
    </source>
</evidence>
<protein>
    <recommendedName>
        <fullName evidence="5">HTH tetR-type domain-containing protein</fullName>
    </recommendedName>
</protein>
<keyword evidence="7" id="KW-1185">Reference proteome</keyword>